<name>A0A434AA26_9FLAO</name>
<dbReference type="AlphaFoldDB" id="A0A434AA26"/>
<dbReference type="EMBL" id="QWDM01000003">
    <property type="protein sequence ID" value="RUT71243.1"/>
    <property type="molecule type" value="Genomic_DNA"/>
</dbReference>
<reference evidence="2" key="1">
    <citation type="journal article" date="2019" name="Syst. Appl. Microbiol.">
        <title>Flavobacterium circumlabens sp. nov. and Flavobacterium cupreum sp. nov., two psychrotrophic species isolated from Antarctic environmental samples.</title>
        <authorList>
            <person name="Kralova S."/>
            <person name="Busse H.-J."/>
            <person name="Svec P."/>
            <person name="Maslanova I."/>
            <person name="Stankova E."/>
            <person name="Bartak M."/>
            <person name="Sedlacek I."/>
        </authorList>
    </citation>
    <scope>NUCLEOTIDE SEQUENCE [LARGE SCALE GENOMIC DNA]</scope>
    <source>
        <strain evidence="2">CCM 8825</strain>
    </source>
</reference>
<sequence>MLFHLFISQYKTETRLVKIKNKFAALSVLKLLFQSRENRLIETVSLRKPKTNSKDFYKKMRNGVYISLRIIKKISF</sequence>
<dbReference type="Proteomes" id="UP000288102">
    <property type="component" value="Unassembled WGS sequence"/>
</dbReference>
<comment type="caution">
    <text evidence="1">The sequence shown here is derived from an EMBL/GenBank/DDBJ whole genome shotgun (WGS) entry which is preliminary data.</text>
</comment>
<protein>
    <submittedName>
        <fullName evidence="1">Uncharacterized protein</fullName>
    </submittedName>
</protein>
<proteinExistence type="predicted"/>
<evidence type="ECO:0000313" key="1">
    <source>
        <dbReference type="EMBL" id="RUT71243.1"/>
    </source>
</evidence>
<keyword evidence="2" id="KW-1185">Reference proteome</keyword>
<accession>A0A434AA26</accession>
<evidence type="ECO:0000313" key="2">
    <source>
        <dbReference type="Proteomes" id="UP000288102"/>
    </source>
</evidence>
<gene>
    <name evidence="1" type="ORF">D0817_05005</name>
</gene>
<organism evidence="1 2">
    <name type="scientific">Flavobacterium cupreum</name>
    <dbReference type="NCBI Taxonomy" id="2133766"/>
    <lineage>
        <taxon>Bacteria</taxon>
        <taxon>Pseudomonadati</taxon>
        <taxon>Bacteroidota</taxon>
        <taxon>Flavobacteriia</taxon>
        <taxon>Flavobacteriales</taxon>
        <taxon>Flavobacteriaceae</taxon>
        <taxon>Flavobacterium</taxon>
    </lineage>
</organism>